<sequence length="202" mass="22536">MAPNIASRRVTSCTYADRVAFPAEVLSEQEEVVLHLRPHGRSVAGPVLVLLLTLAALVMAWVLLPDNEGGRIGLGLVAAIMLYHGVRYGAYPLAQWRSTHYVLTDERILLQEGVFARERRDLPLNRVNDHALTQSLLDRIFGTGTLVIDSIGEQSARLTGVPHAQRVQTTLYELIELSPQEEDEEEPETPEPRRGPFRRPVS</sequence>
<evidence type="ECO:0000256" key="1">
    <source>
        <dbReference type="SAM" id="MobiDB-lite"/>
    </source>
</evidence>
<dbReference type="PANTHER" id="PTHR37938:SF1">
    <property type="entry name" value="BLL0215 PROTEIN"/>
    <property type="match status" value="1"/>
</dbReference>
<evidence type="ECO:0000259" key="2">
    <source>
        <dbReference type="Pfam" id="PF03703"/>
    </source>
</evidence>
<evidence type="ECO:0000313" key="3">
    <source>
        <dbReference type="EMBL" id="TWG25788.1"/>
    </source>
</evidence>
<dbReference type="Proteomes" id="UP000320239">
    <property type="component" value="Unassembled WGS sequence"/>
</dbReference>
<organism evidence="3 4">
    <name type="scientific">Actinoplanes teichomyceticus</name>
    <dbReference type="NCBI Taxonomy" id="1867"/>
    <lineage>
        <taxon>Bacteria</taxon>
        <taxon>Bacillati</taxon>
        <taxon>Actinomycetota</taxon>
        <taxon>Actinomycetes</taxon>
        <taxon>Micromonosporales</taxon>
        <taxon>Micromonosporaceae</taxon>
        <taxon>Actinoplanes</taxon>
    </lineage>
</organism>
<feature type="domain" description="YdbS-like PH" evidence="2">
    <location>
        <begin position="96"/>
        <end position="170"/>
    </location>
</feature>
<dbReference type="OrthoDB" id="4350422at2"/>
<reference evidence="3 4" key="1">
    <citation type="submission" date="2019-06" db="EMBL/GenBank/DDBJ databases">
        <title>Sequencing the genomes of 1000 actinobacteria strains.</title>
        <authorList>
            <person name="Klenk H.-P."/>
        </authorList>
    </citation>
    <scope>NUCLEOTIDE SEQUENCE [LARGE SCALE GENOMIC DNA]</scope>
    <source>
        <strain evidence="3 4">DSM 43866</strain>
    </source>
</reference>
<protein>
    <submittedName>
        <fullName evidence="3">PH (Pleckstrin Homology) domain-containing protein</fullName>
    </submittedName>
</protein>
<comment type="caution">
    <text evidence="3">The sequence shown here is derived from an EMBL/GenBank/DDBJ whole genome shotgun (WGS) entry which is preliminary data.</text>
</comment>
<gene>
    <name evidence="3" type="ORF">FHX34_101760</name>
</gene>
<accession>A0A561WPK8</accession>
<dbReference type="PANTHER" id="PTHR37938">
    <property type="entry name" value="BLL0215 PROTEIN"/>
    <property type="match status" value="1"/>
</dbReference>
<name>A0A561WPK8_ACTTI</name>
<evidence type="ECO:0000313" key="4">
    <source>
        <dbReference type="Proteomes" id="UP000320239"/>
    </source>
</evidence>
<keyword evidence="4" id="KW-1185">Reference proteome</keyword>
<proteinExistence type="predicted"/>
<feature type="region of interest" description="Disordered" evidence="1">
    <location>
        <begin position="177"/>
        <end position="202"/>
    </location>
</feature>
<dbReference type="Pfam" id="PF03703">
    <property type="entry name" value="bPH_2"/>
    <property type="match status" value="1"/>
</dbReference>
<dbReference type="EMBL" id="VIWY01000001">
    <property type="protein sequence ID" value="TWG25788.1"/>
    <property type="molecule type" value="Genomic_DNA"/>
</dbReference>
<dbReference type="AlphaFoldDB" id="A0A561WPK8"/>
<feature type="compositionally biased region" description="Acidic residues" evidence="1">
    <location>
        <begin position="179"/>
        <end position="189"/>
    </location>
</feature>
<dbReference type="InterPro" id="IPR005182">
    <property type="entry name" value="YdbS-like_PH"/>
</dbReference>